<evidence type="ECO:0000313" key="9">
    <source>
        <dbReference type="EMBL" id="RAL26629.1"/>
    </source>
</evidence>
<dbReference type="AlphaFoldDB" id="A0A364K8K6"/>
<feature type="transmembrane region" description="Helical" evidence="7">
    <location>
        <begin position="36"/>
        <end position="56"/>
    </location>
</feature>
<feature type="transmembrane region" description="Helical" evidence="7">
    <location>
        <begin position="214"/>
        <end position="236"/>
    </location>
</feature>
<evidence type="ECO:0000256" key="5">
    <source>
        <dbReference type="ARBA" id="ARBA00022989"/>
    </source>
</evidence>
<keyword evidence="6 7" id="KW-0472">Membrane</keyword>
<reference evidence="9 10" key="2">
    <citation type="submission" date="2018-06" db="EMBL/GenBank/DDBJ databases">
        <authorList>
            <person name="Zhirakovskaya E."/>
        </authorList>
    </citation>
    <scope>NUCLEOTIDE SEQUENCE [LARGE SCALE GENOMIC DNA]</scope>
    <source>
        <strain evidence="9 10">FBKL4.011</strain>
    </source>
</reference>
<dbReference type="Proteomes" id="UP000251213">
    <property type="component" value="Unassembled WGS sequence"/>
</dbReference>
<comment type="caution">
    <text evidence="9">The sequence shown here is derived from an EMBL/GenBank/DDBJ whole genome shotgun (WGS) entry which is preliminary data.</text>
</comment>
<evidence type="ECO:0000256" key="2">
    <source>
        <dbReference type="ARBA" id="ARBA00007362"/>
    </source>
</evidence>
<dbReference type="InterPro" id="IPR051258">
    <property type="entry name" value="Diverse_Substrate_Transporter"/>
</dbReference>
<dbReference type="InterPro" id="IPR037185">
    <property type="entry name" value="EmrE-like"/>
</dbReference>
<protein>
    <submittedName>
        <fullName evidence="9">EamA family transporter</fullName>
    </submittedName>
</protein>
<evidence type="ECO:0000259" key="8">
    <source>
        <dbReference type="Pfam" id="PF00892"/>
    </source>
</evidence>
<feature type="transmembrane region" description="Helical" evidence="7">
    <location>
        <begin position="179"/>
        <end position="202"/>
    </location>
</feature>
<dbReference type="RefSeq" id="WP_113657234.1">
    <property type="nucleotide sequence ID" value="NZ_KZ845663.1"/>
</dbReference>
<evidence type="ECO:0000256" key="4">
    <source>
        <dbReference type="ARBA" id="ARBA00022692"/>
    </source>
</evidence>
<feature type="transmembrane region" description="Helical" evidence="7">
    <location>
        <begin position="155"/>
        <end position="172"/>
    </location>
</feature>
<evidence type="ECO:0000256" key="3">
    <source>
        <dbReference type="ARBA" id="ARBA00022475"/>
    </source>
</evidence>
<dbReference type="GO" id="GO:0005886">
    <property type="term" value="C:plasma membrane"/>
    <property type="evidence" value="ECO:0007669"/>
    <property type="project" value="UniProtKB-SubCell"/>
</dbReference>
<dbReference type="InterPro" id="IPR000620">
    <property type="entry name" value="EamA_dom"/>
</dbReference>
<sequence>MKQKQFFSILILIAISFIWGSTFVIVQDAITTLPPFSFNALRFLIAFILLFFFLFFTKSSLNFTPELKKIHFRSGFLLGAFLFLGYVLQTFSLLYTTSGKSGFLTGLSVALVPILSLFILKTKPKLSAIVGIIFALAGLYLLAFTNFNQINQGDLLAFLCAISFGLQIVYTGKYTNQTSVIHLVTIQLGTVALLSGISAIFFEPWRNILNTNIILHPSVISALIITAIFATALAFLGQTYIQKYASPTQVALIFALEPVFAALTDYFWNQNEIGGRGAFGCLLILFGMILAEVNLSKLFKPRKKVS</sequence>
<feature type="transmembrane region" description="Helical" evidence="7">
    <location>
        <begin position="248"/>
        <end position="268"/>
    </location>
</feature>
<comment type="similarity">
    <text evidence="2">Belongs to the EamA transporter family.</text>
</comment>
<name>A0A364K8K6_9BACL</name>
<gene>
    <name evidence="9" type="ORF">DL897_00845</name>
</gene>
<dbReference type="OrthoDB" id="9804865at2"/>
<feature type="domain" description="EamA" evidence="8">
    <location>
        <begin position="153"/>
        <end position="290"/>
    </location>
</feature>
<feature type="transmembrane region" description="Helical" evidence="7">
    <location>
        <begin position="126"/>
        <end position="143"/>
    </location>
</feature>
<feature type="domain" description="EamA" evidence="8">
    <location>
        <begin position="8"/>
        <end position="143"/>
    </location>
</feature>
<feature type="transmembrane region" description="Helical" evidence="7">
    <location>
        <begin position="274"/>
        <end position="295"/>
    </location>
</feature>
<dbReference type="SUPFAM" id="SSF103481">
    <property type="entry name" value="Multidrug resistance efflux transporter EmrE"/>
    <property type="match status" value="2"/>
</dbReference>
<organism evidence="9 10">
    <name type="scientific">Thermoflavimicrobium daqui</name>
    <dbReference type="NCBI Taxonomy" id="2137476"/>
    <lineage>
        <taxon>Bacteria</taxon>
        <taxon>Bacillati</taxon>
        <taxon>Bacillota</taxon>
        <taxon>Bacilli</taxon>
        <taxon>Bacillales</taxon>
        <taxon>Thermoactinomycetaceae</taxon>
        <taxon>Thermoflavimicrobium</taxon>
    </lineage>
</organism>
<evidence type="ECO:0000256" key="6">
    <source>
        <dbReference type="ARBA" id="ARBA00023136"/>
    </source>
</evidence>
<dbReference type="EMBL" id="QJKK01000001">
    <property type="protein sequence ID" value="RAL26629.1"/>
    <property type="molecule type" value="Genomic_DNA"/>
</dbReference>
<evidence type="ECO:0000256" key="1">
    <source>
        <dbReference type="ARBA" id="ARBA00004651"/>
    </source>
</evidence>
<proteinExistence type="inferred from homology"/>
<keyword evidence="10" id="KW-1185">Reference proteome</keyword>
<dbReference type="PANTHER" id="PTHR42920:SF5">
    <property type="entry name" value="EAMA DOMAIN-CONTAINING PROTEIN"/>
    <property type="match status" value="1"/>
</dbReference>
<feature type="transmembrane region" description="Helical" evidence="7">
    <location>
        <begin position="101"/>
        <end position="119"/>
    </location>
</feature>
<dbReference type="Pfam" id="PF00892">
    <property type="entry name" value="EamA"/>
    <property type="match status" value="2"/>
</dbReference>
<keyword evidence="4 7" id="KW-0812">Transmembrane</keyword>
<reference evidence="9 10" key="1">
    <citation type="submission" date="2018-06" db="EMBL/GenBank/DDBJ databases">
        <title>Thermoflavimicrobium daqus sp. nov., a thermophilic microbe isolated from Moutai-flavour Daqu.</title>
        <authorList>
            <person name="Wang X."/>
            <person name="Zhou H."/>
        </authorList>
    </citation>
    <scope>NUCLEOTIDE SEQUENCE [LARGE SCALE GENOMIC DNA]</scope>
    <source>
        <strain evidence="9 10">FBKL4.011</strain>
    </source>
</reference>
<dbReference type="PANTHER" id="PTHR42920">
    <property type="entry name" value="OS03G0707200 PROTEIN-RELATED"/>
    <property type="match status" value="1"/>
</dbReference>
<evidence type="ECO:0000313" key="10">
    <source>
        <dbReference type="Proteomes" id="UP000251213"/>
    </source>
</evidence>
<keyword evidence="3" id="KW-1003">Cell membrane</keyword>
<evidence type="ECO:0000256" key="7">
    <source>
        <dbReference type="SAM" id="Phobius"/>
    </source>
</evidence>
<feature type="transmembrane region" description="Helical" evidence="7">
    <location>
        <begin position="7"/>
        <end position="30"/>
    </location>
</feature>
<keyword evidence="5 7" id="KW-1133">Transmembrane helix</keyword>
<feature type="transmembrane region" description="Helical" evidence="7">
    <location>
        <begin position="76"/>
        <end position="95"/>
    </location>
</feature>
<accession>A0A364K8K6</accession>
<comment type="subcellular location">
    <subcellularLocation>
        <location evidence="1">Cell membrane</location>
        <topology evidence="1">Multi-pass membrane protein</topology>
    </subcellularLocation>
</comment>